<reference evidence="5" key="2">
    <citation type="submission" date="2013-07" db="EMBL/GenBank/DDBJ databases">
        <authorList>
            <consortium name="The Broad Institute Genome Sequencing Platform"/>
            <person name="Cuomo C."/>
            <person name="Litvintseva A."/>
            <person name="Chen Y."/>
            <person name="Heitman J."/>
            <person name="Sun S."/>
            <person name="Springer D."/>
            <person name="Dromer F."/>
            <person name="Young S.K."/>
            <person name="Zeng Q."/>
            <person name="Gargeya S."/>
            <person name="Fitzgerald M."/>
            <person name="Abouelleil A."/>
            <person name="Alvarado L."/>
            <person name="Berlin A.M."/>
            <person name="Chapman S.B."/>
            <person name="Dewar J."/>
            <person name="Goldberg J."/>
            <person name="Griggs A."/>
            <person name="Gujja S."/>
            <person name="Hansen M."/>
            <person name="Howarth C."/>
            <person name="Imamovic A."/>
            <person name="Larimer J."/>
            <person name="McCowan C."/>
            <person name="Murphy C."/>
            <person name="Pearson M."/>
            <person name="Priest M."/>
            <person name="Roberts A."/>
            <person name="Saif S."/>
            <person name="Shea T."/>
            <person name="Sykes S."/>
            <person name="Wortman J."/>
            <person name="Nusbaum C."/>
            <person name="Birren B."/>
        </authorList>
    </citation>
    <scope>NUCLEOTIDE SEQUENCE</scope>
    <source>
        <strain evidence="5">CBS 10117</strain>
    </source>
</reference>
<reference evidence="4" key="1">
    <citation type="submission" date="2013-07" db="EMBL/GenBank/DDBJ databases">
        <title>The Genome Sequence of Cryptococcus dejecticola CBS10117.</title>
        <authorList>
            <consortium name="The Broad Institute Genome Sequencing Platform"/>
            <person name="Cuomo C."/>
            <person name="Litvintseva A."/>
            <person name="Chen Y."/>
            <person name="Heitman J."/>
            <person name="Sun S."/>
            <person name="Springer D."/>
            <person name="Dromer F."/>
            <person name="Young S.K."/>
            <person name="Zeng Q."/>
            <person name="Gargeya S."/>
            <person name="Fitzgerald M."/>
            <person name="Abouelleil A."/>
            <person name="Alvarado L."/>
            <person name="Berlin A.M."/>
            <person name="Chapman S.B."/>
            <person name="Dewar J."/>
            <person name="Goldberg J."/>
            <person name="Griggs A."/>
            <person name="Gujja S."/>
            <person name="Hansen M."/>
            <person name="Howarth C."/>
            <person name="Imamovic A."/>
            <person name="Larimer J."/>
            <person name="McCowan C."/>
            <person name="Murphy C."/>
            <person name="Pearson M."/>
            <person name="Priest M."/>
            <person name="Roberts A."/>
            <person name="Saif S."/>
            <person name="Shea T."/>
            <person name="Sykes S."/>
            <person name="Wortman J."/>
            <person name="Nusbaum C."/>
            <person name="Birren B."/>
        </authorList>
    </citation>
    <scope>NUCLEOTIDE SEQUENCE [LARGE SCALE GENOMIC DNA]</scope>
    <source>
        <strain evidence="4">CBS 10117</strain>
    </source>
</reference>
<dbReference type="EMBL" id="CP144540">
    <property type="protein sequence ID" value="WWC65790.1"/>
    <property type="molecule type" value="Genomic_DNA"/>
</dbReference>
<dbReference type="GeneID" id="28970960"/>
<dbReference type="STRING" id="1296121.A0A1A5ZXG8"/>
<keyword evidence="1 3" id="KW-0853">WD repeat</keyword>
<dbReference type="AlphaFoldDB" id="A0A1A5ZXG8"/>
<dbReference type="InterPro" id="IPR020472">
    <property type="entry name" value="WD40_PAC1"/>
</dbReference>
<feature type="repeat" description="WD" evidence="3">
    <location>
        <begin position="91"/>
        <end position="123"/>
    </location>
</feature>
<dbReference type="Pfam" id="PF00400">
    <property type="entry name" value="WD40"/>
    <property type="match status" value="4"/>
</dbReference>
<dbReference type="SUPFAM" id="SSF50978">
    <property type="entry name" value="WD40 repeat-like"/>
    <property type="match status" value="1"/>
</dbReference>
<accession>A0A1A5ZXG8</accession>
<dbReference type="PROSITE" id="PS50082">
    <property type="entry name" value="WD_REPEATS_2"/>
    <property type="match status" value="3"/>
</dbReference>
<keyword evidence="2" id="KW-0677">Repeat</keyword>
<proteinExistence type="predicted"/>
<feature type="repeat" description="WD" evidence="3">
    <location>
        <begin position="243"/>
        <end position="277"/>
    </location>
</feature>
<evidence type="ECO:0000256" key="2">
    <source>
        <dbReference type="ARBA" id="ARBA00022737"/>
    </source>
</evidence>
<evidence type="ECO:0000313" key="6">
    <source>
        <dbReference type="Proteomes" id="UP000078595"/>
    </source>
</evidence>
<dbReference type="VEuPathDB" id="FungiDB:I303_07261"/>
<dbReference type="RefSeq" id="XP_018260343.1">
    <property type="nucleotide sequence ID" value="XM_018410534.1"/>
</dbReference>
<dbReference type="InterPro" id="IPR001680">
    <property type="entry name" value="WD40_rpt"/>
</dbReference>
<dbReference type="SMART" id="SM00320">
    <property type="entry name" value="WD40"/>
    <property type="match status" value="4"/>
</dbReference>
<dbReference type="Gene3D" id="2.130.10.10">
    <property type="entry name" value="YVTN repeat-like/Quinoprotein amine dehydrogenase"/>
    <property type="match status" value="1"/>
</dbReference>
<dbReference type="EMBL" id="KI894035">
    <property type="protein sequence ID" value="OBR82501.1"/>
    <property type="molecule type" value="Genomic_DNA"/>
</dbReference>
<evidence type="ECO:0000256" key="3">
    <source>
        <dbReference type="PROSITE-ProRule" id="PRU00221"/>
    </source>
</evidence>
<evidence type="ECO:0000256" key="1">
    <source>
        <dbReference type="ARBA" id="ARBA00022574"/>
    </source>
</evidence>
<evidence type="ECO:0000313" key="5">
    <source>
        <dbReference type="EMBL" id="WWC65790.1"/>
    </source>
</evidence>
<name>A0A1A5ZXG8_9TREE</name>
<dbReference type="PANTHER" id="PTHR10971">
    <property type="entry name" value="MRNA EXPORT FACTOR AND BUB3"/>
    <property type="match status" value="1"/>
</dbReference>
<dbReference type="InterPro" id="IPR036322">
    <property type="entry name" value="WD40_repeat_dom_sf"/>
</dbReference>
<feature type="repeat" description="WD" evidence="3">
    <location>
        <begin position="50"/>
        <end position="91"/>
    </location>
</feature>
<dbReference type="OrthoDB" id="10262475at2759"/>
<evidence type="ECO:0000313" key="4">
    <source>
        <dbReference type="EMBL" id="OBR82501.1"/>
    </source>
</evidence>
<dbReference type="PROSITE" id="PS50294">
    <property type="entry name" value="WD_REPEATS_REGION"/>
    <property type="match status" value="2"/>
</dbReference>
<dbReference type="Proteomes" id="UP000078595">
    <property type="component" value="Chromosome 11"/>
</dbReference>
<reference evidence="5" key="3">
    <citation type="submission" date="2024-02" db="EMBL/GenBank/DDBJ databases">
        <title>Comparative genomics of Cryptococcus and Kwoniella reveals pathogenesis evolution and contrasting modes of karyotype evolution via chromosome fusion or intercentromeric recombination.</title>
        <authorList>
            <person name="Coelho M.A."/>
            <person name="David-Palma M."/>
            <person name="Shea T."/>
            <person name="Bowers K."/>
            <person name="McGinley-Smith S."/>
            <person name="Mohammad A.W."/>
            <person name="Gnirke A."/>
            <person name="Yurkov A.M."/>
            <person name="Nowrousian M."/>
            <person name="Sun S."/>
            <person name="Cuomo C.A."/>
            <person name="Heitman J."/>
        </authorList>
    </citation>
    <scope>NUCLEOTIDE SEQUENCE</scope>
    <source>
        <strain evidence="5">CBS 10117</strain>
    </source>
</reference>
<dbReference type="KEGG" id="kdj:28970960"/>
<protein>
    <submittedName>
        <fullName evidence="4">Cell cycle arrest protein BUB3</fullName>
    </submittedName>
</protein>
<dbReference type="InterPro" id="IPR015943">
    <property type="entry name" value="WD40/YVTN_repeat-like_dom_sf"/>
</dbReference>
<sequence>MSTGDLTLQPPADGISSLTFSPDSTRLLVSSWDGTIQLHHLVAPPQPPTVFSHPAAVLTAAFGSSSTIAFSGGLDKRVRQWDFETGQCRVLGKHEDAISSLVWSPEHNVLITTSWDSTLKVWDPSAEIPLRSTQNLPARAYNLSYAPKSSRLLVSMAHRHVFVYDVAKLAAADGEIAPSQERESALKFLTRSVATMIDGKGWASGSIEGRIAVEYFDPADQGSKYAFRAHRQNIDGVDCVYPINALAYHPIHNTFASGGSDGCISIWDHNAKKRMKLYSKYPTSISALAFSPDGAKLAIGASYEHDNAISKPEEQGRVMVLIKDTVMEDCKVSLNLAFCLPMPNSSIWRVWYFVVSCSEEHDR</sequence>
<dbReference type="PRINTS" id="PR00320">
    <property type="entry name" value="GPROTEINBRPT"/>
</dbReference>
<organism evidence="4">
    <name type="scientific">Kwoniella dejecticola CBS 10117</name>
    <dbReference type="NCBI Taxonomy" id="1296121"/>
    <lineage>
        <taxon>Eukaryota</taxon>
        <taxon>Fungi</taxon>
        <taxon>Dikarya</taxon>
        <taxon>Basidiomycota</taxon>
        <taxon>Agaricomycotina</taxon>
        <taxon>Tremellomycetes</taxon>
        <taxon>Tremellales</taxon>
        <taxon>Cryptococcaceae</taxon>
        <taxon>Kwoniella</taxon>
    </lineage>
</organism>
<keyword evidence="6" id="KW-1185">Reference proteome</keyword>
<gene>
    <name evidence="4" type="ORF">I303_07261</name>
    <name evidence="5" type="ORF">I303_108412</name>
</gene>